<keyword evidence="1" id="KW-0732">Signal</keyword>
<dbReference type="Proteomes" id="UP000823388">
    <property type="component" value="Chromosome 9K"/>
</dbReference>
<feature type="chain" id="PRO_5035833453" evidence="1">
    <location>
        <begin position="21"/>
        <end position="60"/>
    </location>
</feature>
<dbReference type="EMBL" id="CM029053">
    <property type="protein sequence ID" value="KAG2552274.1"/>
    <property type="molecule type" value="Genomic_DNA"/>
</dbReference>
<feature type="signal peptide" evidence="1">
    <location>
        <begin position="1"/>
        <end position="20"/>
    </location>
</feature>
<gene>
    <name evidence="2" type="ORF">PVAP13_9KG091723</name>
</gene>
<keyword evidence="3" id="KW-1185">Reference proteome</keyword>
<dbReference type="AlphaFoldDB" id="A0A8T0P076"/>
<evidence type="ECO:0000313" key="2">
    <source>
        <dbReference type="EMBL" id="KAG2552274.1"/>
    </source>
</evidence>
<name>A0A8T0P076_PANVG</name>
<evidence type="ECO:0000313" key="3">
    <source>
        <dbReference type="Proteomes" id="UP000823388"/>
    </source>
</evidence>
<proteinExistence type="predicted"/>
<protein>
    <submittedName>
        <fullName evidence="2">Uncharacterized protein</fullName>
    </submittedName>
</protein>
<accession>A0A8T0P076</accession>
<organism evidence="2 3">
    <name type="scientific">Panicum virgatum</name>
    <name type="common">Blackwell switchgrass</name>
    <dbReference type="NCBI Taxonomy" id="38727"/>
    <lineage>
        <taxon>Eukaryota</taxon>
        <taxon>Viridiplantae</taxon>
        <taxon>Streptophyta</taxon>
        <taxon>Embryophyta</taxon>
        <taxon>Tracheophyta</taxon>
        <taxon>Spermatophyta</taxon>
        <taxon>Magnoliopsida</taxon>
        <taxon>Liliopsida</taxon>
        <taxon>Poales</taxon>
        <taxon>Poaceae</taxon>
        <taxon>PACMAD clade</taxon>
        <taxon>Panicoideae</taxon>
        <taxon>Panicodae</taxon>
        <taxon>Paniceae</taxon>
        <taxon>Panicinae</taxon>
        <taxon>Panicum</taxon>
        <taxon>Panicum sect. Hiantes</taxon>
    </lineage>
</organism>
<comment type="caution">
    <text evidence="2">The sequence shown here is derived from an EMBL/GenBank/DDBJ whole genome shotgun (WGS) entry which is preliminary data.</text>
</comment>
<reference evidence="2" key="1">
    <citation type="submission" date="2020-05" db="EMBL/GenBank/DDBJ databases">
        <title>WGS assembly of Panicum virgatum.</title>
        <authorList>
            <person name="Lovell J.T."/>
            <person name="Jenkins J."/>
            <person name="Shu S."/>
            <person name="Juenger T.E."/>
            <person name="Schmutz J."/>
        </authorList>
    </citation>
    <scope>NUCLEOTIDE SEQUENCE</scope>
    <source>
        <strain evidence="2">AP13</strain>
    </source>
</reference>
<evidence type="ECO:0000256" key="1">
    <source>
        <dbReference type="SAM" id="SignalP"/>
    </source>
</evidence>
<sequence>MKPCPPSISWLLACFLCSASLPECPHPFLSFTSAQSLGGMSCPVLPPSLLFLHCSVLLPI</sequence>